<protein>
    <submittedName>
        <fullName evidence="1">Uncharacterized protein</fullName>
    </submittedName>
</protein>
<organism evidence="1 2">
    <name type="scientific">Cichorium intybus</name>
    <name type="common">Chicory</name>
    <dbReference type="NCBI Taxonomy" id="13427"/>
    <lineage>
        <taxon>Eukaryota</taxon>
        <taxon>Viridiplantae</taxon>
        <taxon>Streptophyta</taxon>
        <taxon>Embryophyta</taxon>
        <taxon>Tracheophyta</taxon>
        <taxon>Spermatophyta</taxon>
        <taxon>Magnoliopsida</taxon>
        <taxon>eudicotyledons</taxon>
        <taxon>Gunneridae</taxon>
        <taxon>Pentapetalae</taxon>
        <taxon>asterids</taxon>
        <taxon>campanulids</taxon>
        <taxon>Asterales</taxon>
        <taxon>Asteraceae</taxon>
        <taxon>Cichorioideae</taxon>
        <taxon>Cichorieae</taxon>
        <taxon>Cichoriinae</taxon>
        <taxon>Cichorium</taxon>
    </lineage>
</organism>
<reference evidence="2" key="1">
    <citation type="journal article" date="2022" name="Mol. Ecol. Resour.">
        <title>The genomes of chicory, endive, great burdock and yacon provide insights into Asteraceae palaeo-polyploidization history and plant inulin production.</title>
        <authorList>
            <person name="Fan W."/>
            <person name="Wang S."/>
            <person name="Wang H."/>
            <person name="Wang A."/>
            <person name="Jiang F."/>
            <person name="Liu H."/>
            <person name="Zhao H."/>
            <person name="Xu D."/>
            <person name="Zhang Y."/>
        </authorList>
    </citation>
    <scope>NUCLEOTIDE SEQUENCE [LARGE SCALE GENOMIC DNA]</scope>
    <source>
        <strain evidence="2">cv. Punajuju</strain>
    </source>
</reference>
<reference evidence="1 2" key="2">
    <citation type="journal article" date="2022" name="Mol. Ecol. Resour.">
        <title>The genomes of chicory, endive, great burdock and yacon provide insights into Asteraceae paleo-polyploidization history and plant inulin production.</title>
        <authorList>
            <person name="Fan W."/>
            <person name="Wang S."/>
            <person name="Wang H."/>
            <person name="Wang A."/>
            <person name="Jiang F."/>
            <person name="Liu H."/>
            <person name="Zhao H."/>
            <person name="Xu D."/>
            <person name="Zhang Y."/>
        </authorList>
    </citation>
    <scope>NUCLEOTIDE SEQUENCE [LARGE SCALE GENOMIC DNA]</scope>
    <source>
        <strain evidence="2">cv. Punajuju</strain>
        <tissue evidence="1">Leaves</tissue>
    </source>
</reference>
<name>A0ACB8ZRN1_CICIN</name>
<sequence>MPRLKAPINQLVSRAFLVYSIPTIEMAFRRNHPFLQFPDILESLVEYTQRRDALIARRILDATILGRDILIEAGLWAEIEPFLHHTWSAGEFTFTCRGWDRLMANQDDIVYTELLLEFLSTVHYAPALQEVRSSLGQPAWDANAVIWAALSNVHFEGGSAKESQLRNPLHRLMHRIISTSVMQKHGGEKVSGEDMTYIWVLLDPTRFLHLLYALEISLSTRAAGVSASRPLAGRHYITCLDRSYGLLTAATIDTLTTIPPLHTSARAFENMHLIHQPQEGRYVRVATEAPRAPRPAHAQEERPPRRRQRVATPPDPPAQPQQEETTALRRLEGRVARIEDQLEWIGEVLLEMASQQGRHPRPFPARAHDHEAGPSRPPGTIDVLFFTFGIYVPYL</sequence>
<accession>A0ACB8ZRN1</accession>
<evidence type="ECO:0000313" key="2">
    <source>
        <dbReference type="Proteomes" id="UP001055811"/>
    </source>
</evidence>
<gene>
    <name evidence="1" type="ORF">L2E82_44951</name>
</gene>
<comment type="caution">
    <text evidence="1">The sequence shown here is derived from an EMBL/GenBank/DDBJ whole genome shotgun (WGS) entry which is preliminary data.</text>
</comment>
<keyword evidence="2" id="KW-1185">Reference proteome</keyword>
<dbReference type="EMBL" id="CM042016">
    <property type="protein sequence ID" value="KAI3700325.1"/>
    <property type="molecule type" value="Genomic_DNA"/>
</dbReference>
<dbReference type="Proteomes" id="UP001055811">
    <property type="component" value="Linkage Group LG08"/>
</dbReference>
<proteinExistence type="predicted"/>
<evidence type="ECO:0000313" key="1">
    <source>
        <dbReference type="EMBL" id="KAI3700325.1"/>
    </source>
</evidence>